<dbReference type="Gene3D" id="2.160.20.80">
    <property type="entry name" value="E3 ubiquitin-protein ligase SopA"/>
    <property type="match status" value="1"/>
</dbReference>
<dbReference type="Proteomes" id="UP000734823">
    <property type="component" value="Unassembled WGS sequence"/>
</dbReference>
<sequence length="333" mass="35539">MIAVLVVAGLAILGWALARNDLLPSLAWLTHWWPAVVGALLLVGAAAVWRRGRAPGNPSASRRDWTQTITAVTALGALLFTALSLQATREQIQVSEQGQITERYAKAVELLGTPGTENIQTRLGGIYALERLAADSPRDQQTVVEVLSAFIRANSPRTDPTKPCPATAADVEAAFVVITRRVVANDPRRPVGGLNVPSAVNLRHTCLAEMRAFNADLSSMSLVGADLSRSELSRAHGGLISFNGATLTGTDLSYADLSSFVFLDRTDLSGARLDYAKVGPTSLTDVNLGNADLRGADLRHVTFTNVILTGAQHDKRTNTEGATHDAKTVGAWW</sequence>
<dbReference type="PANTHER" id="PTHR14136">
    <property type="entry name" value="BTB_POZ DOMAIN-CONTAINING PROTEIN KCTD9"/>
    <property type="match status" value="1"/>
</dbReference>
<gene>
    <name evidence="2" type="ORF">GPZ80_03460</name>
</gene>
<dbReference type="SUPFAM" id="SSF141571">
    <property type="entry name" value="Pentapeptide repeat-like"/>
    <property type="match status" value="1"/>
</dbReference>
<dbReference type="InterPro" id="IPR001646">
    <property type="entry name" value="5peptide_repeat"/>
</dbReference>
<proteinExistence type="predicted"/>
<protein>
    <submittedName>
        <fullName evidence="2">Pentapeptide repeat-containing protein</fullName>
    </submittedName>
</protein>
<evidence type="ECO:0000256" key="1">
    <source>
        <dbReference type="SAM" id="Phobius"/>
    </source>
</evidence>
<dbReference type="RefSeq" id="WP_187218259.1">
    <property type="nucleotide sequence ID" value="NZ_JABVED010000001.1"/>
</dbReference>
<keyword evidence="3" id="KW-1185">Reference proteome</keyword>
<accession>A0ABR7L0L3</accession>
<dbReference type="Pfam" id="PF00805">
    <property type="entry name" value="Pentapeptide"/>
    <property type="match status" value="1"/>
</dbReference>
<reference evidence="2 3" key="1">
    <citation type="submission" date="2020-06" db="EMBL/GenBank/DDBJ databases">
        <title>Actinokineospora xiongansis sp. nov., isolated from soil of Baiyangdian.</title>
        <authorList>
            <person name="Zhang X."/>
        </authorList>
    </citation>
    <scope>NUCLEOTIDE SEQUENCE [LARGE SCALE GENOMIC DNA]</scope>
    <source>
        <strain evidence="2 3">HBU206404</strain>
    </source>
</reference>
<feature type="transmembrane region" description="Helical" evidence="1">
    <location>
        <begin position="69"/>
        <end position="87"/>
    </location>
</feature>
<keyword evidence="1" id="KW-0472">Membrane</keyword>
<comment type="caution">
    <text evidence="2">The sequence shown here is derived from an EMBL/GenBank/DDBJ whole genome shotgun (WGS) entry which is preliminary data.</text>
</comment>
<keyword evidence="1" id="KW-1133">Transmembrane helix</keyword>
<feature type="transmembrane region" description="Helical" evidence="1">
    <location>
        <begin position="28"/>
        <end position="49"/>
    </location>
</feature>
<keyword evidence="1" id="KW-0812">Transmembrane</keyword>
<organism evidence="2 3">
    <name type="scientific">Actinokineospora xionganensis</name>
    <dbReference type="NCBI Taxonomy" id="2684470"/>
    <lineage>
        <taxon>Bacteria</taxon>
        <taxon>Bacillati</taxon>
        <taxon>Actinomycetota</taxon>
        <taxon>Actinomycetes</taxon>
        <taxon>Pseudonocardiales</taxon>
        <taxon>Pseudonocardiaceae</taxon>
        <taxon>Actinokineospora</taxon>
    </lineage>
</organism>
<dbReference type="InterPro" id="IPR051082">
    <property type="entry name" value="Pentapeptide-BTB/POZ_domain"/>
</dbReference>
<name>A0ABR7L0L3_9PSEU</name>
<evidence type="ECO:0000313" key="3">
    <source>
        <dbReference type="Proteomes" id="UP000734823"/>
    </source>
</evidence>
<evidence type="ECO:0000313" key="2">
    <source>
        <dbReference type="EMBL" id="MBC6446231.1"/>
    </source>
</evidence>
<dbReference type="PANTHER" id="PTHR14136:SF17">
    <property type="entry name" value="BTB_POZ DOMAIN-CONTAINING PROTEIN KCTD9"/>
    <property type="match status" value="1"/>
</dbReference>
<dbReference type="EMBL" id="JABVED010000001">
    <property type="protein sequence ID" value="MBC6446231.1"/>
    <property type="molecule type" value="Genomic_DNA"/>
</dbReference>